<dbReference type="EC" id="2.1.1.-" evidence="9"/>
<feature type="transmembrane region" description="Helical" evidence="10">
    <location>
        <begin position="177"/>
        <end position="194"/>
    </location>
</feature>
<dbReference type="PRINTS" id="PR00864">
    <property type="entry name" value="PREPILNPTASE"/>
</dbReference>
<dbReference type="GO" id="GO:0032259">
    <property type="term" value="P:methylation"/>
    <property type="evidence" value="ECO:0007669"/>
    <property type="project" value="UniProtKB-KW"/>
</dbReference>
<evidence type="ECO:0000256" key="8">
    <source>
        <dbReference type="RuleBase" id="RU003793"/>
    </source>
</evidence>
<comment type="function">
    <text evidence="9">Plays an essential role in type IV pili and type II pseudopili formation by proteolytically removing the leader sequence from substrate proteins and subsequently monomethylating the alpha-amino group of the newly exposed N-terminal phenylalanine.</text>
</comment>
<keyword evidence="6 10" id="KW-1133">Transmembrane helix</keyword>
<evidence type="ECO:0000256" key="9">
    <source>
        <dbReference type="RuleBase" id="RU003794"/>
    </source>
</evidence>
<dbReference type="PANTHER" id="PTHR30487">
    <property type="entry name" value="TYPE 4 PREPILIN-LIKE PROTEINS LEADER PEPTIDE-PROCESSING ENZYME"/>
    <property type="match status" value="1"/>
</dbReference>
<dbReference type="Proteomes" id="UP000034462">
    <property type="component" value="Unassembled WGS sequence"/>
</dbReference>
<keyword evidence="7 10" id="KW-0472">Membrane</keyword>
<keyword evidence="9" id="KW-0645">Protease</keyword>
<dbReference type="Pfam" id="PF06750">
    <property type="entry name" value="A24_N_bact"/>
    <property type="match status" value="1"/>
</dbReference>
<dbReference type="GO" id="GO:0008168">
    <property type="term" value="F:methyltransferase activity"/>
    <property type="evidence" value="ECO:0007669"/>
    <property type="project" value="UniProtKB-KW"/>
</dbReference>
<comment type="caution">
    <text evidence="13">The sequence shown here is derived from an EMBL/GenBank/DDBJ whole genome shotgun (WGS) entry which is preliminary data.</text>
</comment>
<dbReference type="InterPro" id="IPR010627">
    <property type="entry name" value="Prepilin_pept_A24_N"/>
</dbReference>
<dbReference type="Gene3D" id="1.20.120.1220">
    <property type="match status" value="1"/>
</dbReference>
<feature type="domain" description="Prepilin type IV endopeptidase peptidase" evidence="11">
    <location>
        <begin position="124"/>
        <end position="235"/>
    </location>
</feature>
<dbReference type="AlphaFoldDB" id="A0A837ILY8"/>
<name>A0A837ILY8_9BACT</name>
<feature type="transmembrane region" description="Helical" evidence="10">
    <location>
        <begin position="111"/>
        <end position="134"/>
    </location>
</feature>
<evidence type="ECO:0000256" key="4">
    <source>
        <dbReference type="ARBA" id="ARBA00022519"/>
    </source>
</evidence>
<dbReference type="InterPro" id="IPR014032">
    <property type="entry name" value="Peptidase_A24A_bac"/>
</dbReference>
<dbReference type="GO" id="GO:0005886">
    <property type="term" value="C:plasma membrane"/>
    <property type="evidence" value="ECO:0007669"/>
    <property type="project" value="UniProtKB-SubCell"/>
</dbReference>
<comment type="subcellular location">
    <subcellularLocation>
        <location evidence="1">Cell inner membrane</location>
        <topology evidence="1">Multi-pass membrane protein</topology>
    </subcellularLocation>
    <subcellularLocation>
        <location evidence="9">Cell membrane</location>
        <topology evidence="9">Multi-pass membrane protein</topology>
    </subcellularLocation>
</comment>
<feature type="domain" description="Prepilin peptidase A24 N-terminal" evidence="12">
    <location>
        <begin position="10"/>
        <end position="97"/>
    </location>
</feature>
<evidence type="ECO:0000256" key="2">
    <source>
        <dbReference type="ARBA" id="ARBA00005801"/>
    </source>
</evidence>
<keyword evidence="5 9" id="KW-0812">Transmembrane</keyword>
<evidence type="ECO:0000256" key="6">
    <source>
        <dbReference type="ARBA" id="ARBA00022989"/>
    </source>
</evidence>
<evidence type="ECO:0000256" key="1">
    <source>
        <dbReference type="ARBA" id="ARBA00004429"/>
    </source>
</evidence>
<dbReference type="InterPro" id="IPR050882">
    <property type="entry name" value="Prepilin_peptidase/N-MTase"/>
</dbReference>
<proteinExistence type="inferred from homology"/>
<keyword evidence="9" id="KW-0808">Transferase</keyword>
<keyword evidence="3" id="KW-1003">Cell membrane</keyword>
<dbReference type="PANTHER" id="PTHR30487:SF0">
    <property type="entry name" value="PREPILIN LEADER PEPTIDASE_N-METHYLTRANSFERASE-RELATED"/>
    <property type="match status" value="1"/>
</dbReference>
<organism evidence="13 14">
    <name type="scientific">Candidatus Yanofskybacteria bacterium GW2011_GWC1_48_11</name>
    <dbReference type="NCBI Taxonomy" id="1619027"/>
    <lineage>
        <taxon>Bacteria</taxon>
        <taxon>Candidatus Yanofskyibacteriota</taxon>
    </lineage>
</organism>
<dbReference type="GO" id="GO:0006465">
    <property type="term" value="P:signal peptide processing"/>
    <property type="evidence" value="ECO:0007669"/>
    <property type="project" value="TreeGrafter"/>
</dbReference>
<dbReference type="Pfam" id="PF01478">
    <property type="entry name" value="Peptidase_A24"/>
    <property type="match status" value="1"/>
</dbReference>
<dbReference type="GO" id="GO:0004190">
    <property type="term" value="F:aspartic-type endopeptidase activity"/>
    <property type="evidence" value="ECO:0007669"/>
    <property type="project" value="UniProtKB-EC"/>
</dbReference>
<feature type="transmembrane region" description="Helical" evidence="10">
    <location>
        <begin position="6"/>
        <end position="27"/>
    </location>
</feature>
<protein>
    <recommendedName>
        <fullName evidence="9">Prepilin leader peptidase/N-methyltransferase</fullName>
        <ecNumber evidence="9">2.1.1.-</ecNumber>
        <ecNumber evidence="9">3.4.23.43</ecNumber>
    </recommendedName>
</protein>
<keyword evidence="9" id="KW-0511">Multifunctional enzyme</keyword>
<accession>A0A837ILY8</accession>
<evidence type="ECO:0000259" key="12">
    <source>
        <dbReference type="Pfam" id="PF06750"/>
    </source>
</evidence>
<keyword evidence="9" id="KW-0489">Methyltransferase</keyword>
<feature type="transmembrane region" description="Helical" evidence="10">
    <location>
        <begin position="206"/>
        <end position="239"/>
    </location>
</feature>
<evidence type="ECO:0000313" key="14">
    <source>
        <dbReference type="Proteomes" id="UP000034462"/>
    </source>
</evidence>
<feature type="transmembrane region" description="Helical" evidence="10">
    <location>
        <begin position="80"/>
        <end position="99"/>
    </location>
</feature>
<feature type="transmembrane region" description="Helical" evidence="10">
    <location>
        <begin position="146"/>
        <end position="165"/>
    </location>
</feature>
<dbReference type="InterPro" id="IPR000045">
    <property type="entry name" value="Prepilin_IV_endopep_pep"/>
</dbReference>
<evidence type="ECO:0000256" key="10">
    <source>
        <dbReference type="SAM" id="Phobius"/>
    </source>
</evidence>
<evidence type="ECO:0000259" key="11">
    <source>
        <dbReference type="Pfam" id="PF01478"/>
    </source>
</evidence>
<evidence type="ECO:0000313" key="13">
    <source>
        <dbReference type="EMBL" id="KKU92758.1"/>
    </source>
</evidence>
<evidence type="ECO:0000256" key="5">
    <source>
        <dbReference type="ARBA" id="ARBA00022692"/>
    </source>
</evidence>
<reference evidence="13 14" key="1">
    <citation type="journal article" date="2015" name="Nature">
        <title>rRNA introns, odd ribosomes, and small enigmatic genomes across a large radiation of phyla.</title>
        <authorList>
            <person name="Brown C.T."/>
            <person name="Hug L.A."/>
            <person name="Thomas B.C."/>
            <person name="Sharon I."/>
            <person name="Castelle C.J."/>
            <person name="Singh A."/>
            <person name="Wilkins M.J."/>
            <person name="Williams K.H."/>
            <person name="Banfield J.F."/>
        </authorList>
    </citation>
    <scope>NUCLEOTIDE SEQUENCE [LARGE SCALE GENOMIC DNA]</scope>
</reference>
<dbReference type="EMBL" id="LCPH01000007">
    <property type="protein sequence ID" value="KKU92758.1"/>
    <property type="molecule type" value="Genomic_DNA"/>
</dbReference>
<feature type="transmembrane region" description="Helical" evidence="10">
    <location>
        <begin position="251"/>
        <end position="270"/>
    </location>
</feature>
<comment type="similarity">
    <text evidence="2 8">Belongs to the peptidase A24 family.</text>
</comment>
<evidence type="ECO:0000256" key="3">
    <source>
        <dbReference type="ARBA" id="ARBA00022475"/>
    </source>
</evidence>
<evidence type="ECO:0000256" key="7">
    <source>
        <dbReference type="ARBA" id="ARBA00023136"/>
    </source>
</evidence>
<keyword evidence="9" id="KW-0378">Hydrolase</keyword>
<keyword evidence="4" id="KW-0997">Cell inner membrane</keyword>
<comment type="catalytic activity">
    <reaction evidence="9">
        <text>Typically cleaves a -Gly-|-Phe- bond to release an N-terminal, basic peptide of 5-8 residues from type IV prepilin, and then N-methylates the new N-terminal amino group, the methyl donor being S-adenosyl-L-methionine.</text>
        <dbReference type="EC" id="3.4.23.43"/>
    </reaction>
</comment>
<gene>
    <name evidence="13" type="ORF">UY25_C0007G0015</name>
</gene>
<sequence length="278" mass="31158">MFLLNVFVFLFGLAVGSFLNAVIYRIGESFNSAQGKKSAFKGRSYCPQCKHQLSWQDLIPVASFVMLGGRCRYCGKPISWQYPLVELATAIIFVAIFNFEFSPSAGGLNEFLIPQFLNLLYLAAVASLLIILFVYDLRHYILPDKVLLPAIFISGIWYVVSRMFFQSYTRYEILNTLYAALGTTAFFLAVFLFSRGRAMGFGDVKLAFFMGLFLGWPNILVALFAAFFAGAIIGIGLIAFQKKELKSEIPFGPFLIAGTFLALFWGSRIVEEYNALLN</sequence>
<dbReference type="EC" id="3.4.23.43" evidence="9"/>